<proteinExistence type="predicted"/>
<gene>
    <name evidence="2" type="ORF">GA0070606_0039</name>
</gene>
<dbReference type="RefSeq" id="WP_141721469.1">
    <property type="nucleotide sequence ID" value="NZ_FMHZ01000001.1"/>
</dbReference>
<dbReference type="EMBL" id="FMHZ01000001">
    <property type="protein sequence ID" value="SCL43848.1"/>
    <property type="molecule type" value="Genomic_DNA"/>
</dbReference>
<dbReference type="AlphaFoldDB" id="A0A1C6TQB7"/>
<evidence type="ECO:0000256" key="1">
    <source>
        <dbReference type="SAM" id="MobiDB-lite"/>
    </source>
</evidence>
<keyword evidence="3" id="KW-1185">Reference proteome</keyword>
<protein>
    <submittedName>
        <fullName evidence="2">Uncharacterized protein</fullName>
    </submittedName>
</protein>
<evidence type="ECO:0000313" key="3">
    <source>
        <dbReference type="Proteomes" id="UP000199001"/>
    </source>
</evidence>
<feature type="region of interest" description="Disordered" evidence="1">
    <location>
        <begin position="407"/>
        <end position="450"/>
    </location>
</feature>
<dbReference type="Proteomes" id="UP000199001">
    <property type="component" value="Unassembled WGS sequence"/>
</dbReference>
<dbReference type="OrthoDB" id="3327977at2"/>
<organism evidence="2 3">
    <name type="scientific">Micromonospora citrea</name>
    <dbReference type="NCBI Taxonomy" id="47855"/>
    <lineage>
        <taxon>Bacteria</taxon>
        <taxon>Bacillati</taxon>
        <taxon>Actinomycetota</taxon>
        <taxon>Actinomycetes</taxon>
        <taxon>Micromonosporales</taxon>
        <taxon>Micromonosporaceae</taxon>
        <taxon>Micromonospora</taxon>
    </lineage>
</organism>
<dbReference type="STRING" id="47855.GA0070606_0039"/>
<reference evidence="3" key="1">
    <citation type="submission" date="2016-06" db="EMBL/GenBank/DDBJ databases">
        <authorList>
            <person name="Varghese N."/>
            <person name="Submissions Spin"/>
        </authorList>
    </citation>
    <scope>NUCLEOTIDE SEQUENCE [LARGE SCALE GENOMIC DNA]</scope>
    <source>
        <strain evidence="3">DSM 43903</strain>
    </source>
</reference>
<accession>A0A1C6TQB7</accession>
<feature type="compositionally biased region" description="Low complexity" evidence="1">
    <location>
        <begin position="415"/>
        <end position="450"/>
    </location>
</feature>
<evidence type="ECO:0000313" key="2">
    <source>
        <dbReference type="EMBL" id="SCL43848.1"/>
    </source>
</evidence>
<name>A0A1C6TQB7_9ACTN</name>
<sequence>MTVGFWHAEAQRAVRAATAAMSGHRASTTAEINALVSARSDLYHQLARVTELLVGGRPAAEVPDRAAAALILGRHGQSLTRFYVGLRAAAMVAEQYPPAPLVTTGPARSLRRAVDAVGVMGDIIASHVPLGQRPGTPEGIAIRAGGGVQRALGDLAQLTVDAVRLDGRVPAWLDQGGPAAQTYRPVAETARWTTGSRLGAVARELVAAAKAQPGLDELDIARSPLHPAPAVATVDAAIAATRAGRSWLWQHPDQVTGAHLQVGTQLGLAVHVLMAHGNPEMIGGWRQAAIAAADLRATPPTGLARDAAAELGEALRWTRSLLNPDAHDRVRHIGDLARLGTELPLLAVTLHRGLRSAVQRHDLFVRGESALQRPAGSLVYRAAPRWRPATADDDLVRDLSRALSQRLKPSAASVAAQAFPRPARPGAPAADSSPSRAPRPSPGRAAGQSR</sequence>